<name>A0AAN8C522_9TELE</name>
<dbReference type="AlphaFoldDB" id="A0AAN8C522"/>
<evidence type="ECO:0000313" key="2">
    <source>
        <dbReference type="EMBL" id="KAK5897631.1"/>
    </source>
</evidence>
<reference evidence="2 3" key="1">
    <citation type="journal article" date="2023" name="Mol. Biol. Evol.">
        <title>Genomics of Secondarily Temperate Adaptation in the Only Non-Antarctic Icefish.</title>
        <authorList>
            <person name="Rivera-Colon A.G."/>
            <person name="Rayamajhi N."/>
            <person name="Minhas B.F."/>
            <person name="Madrigal G."/>
            <person name="Bilyk K.T."/>
            <person name="Yoon V."/>
            <person name="Hune M."/>
            <person name="Gregory S."/>
            <person name="Cheng C.H.C."/>
            <person name="Catchen J.M."/>
        </authorList>
    </citation>
    <scope>NUCLEOTIDE SEQUENCE [LARGE SCALE GENOMIC DNA]</scope>
    <source>
        <strain evidence="2">JC2023a</strain>
    </source>
</reference>
<gene>
    <name evidence="2" type="ORF">CesoFtcFv8_010678</name>
</gene>
<proteinExistence type="predicted"/>
<sequence>MLDRHQLETPPIQPHIGHGLEGPIVKERRVGFQRPVGLARIRPAGQQCIVCIAARQLFITTLTILSSSGSGTGTRYEPQ</sequence>
<dbReference type="Proteomes" id="UP001335648">
    <property type="component" value="Unassembled WGS sequence"/>
</dbReference>
<organism evidence="2 3">
    <name type="scientific">Champsocephalus esox</name>
    <name type="common">pike icefish</name>
    <dbReference type="NCBI Taxonomy" id="159716"/>
    <lineage>
        <taxon>Eukaryota</taxon>
        <taxon>Metazoa</taxon>
        <taxon>Chordata</taxon>
        <taxon>Craniata</taxon>
        <taxon>Vertebrata</taxon>
        <taxon>Euteleostomi</taxon>
        <taxon>Actinopterygii</taxon>
        <taxon>Neopterygii</taxon>
        <taxon>Teleostei</taxon>
        <taxon>Neoteleostei</taxon>
        <taxon>Acanthomorphata</taxon>
        <taxon>Eupercaria</taxon>
        <taxon>Perciformes</taxon>
        <taxon>Notothenioidei</taxon>
        <taxon>Channichthyidae</taxon>
        <taxon>Champsocephalus</taxon>
    </lineage>
</organism>
<keyword evidence="3" id="KW-1185">Reference proteome</keyword>
<feature type="region of interest" description="Disordered" evidence="1">
    <location>
        <begin position="1"/>
        <end position="20"/>
    </location>
</feature>
<comment type="caution">
    <text evidence="2">The sequence shown here is derived from an EMBL/GenBank/DDBJ whole genome shotgun (WGS) entry which is preliminary data.</text>
</comment>
<evidence type="ECO:0000256" key="1">
    <source>
        <dbReference type="SAM" id="MobiDB-lite"/>
    </source>
</evidence>
<accession>A0AAN8C522</accession>
<protein>
    <submittedName>
        <fullName evidence="2">Uncharacterized protein</fullName>
    </submittedName>
</protein>
<dbReference type="EMBL" id="JAULUE010002053">
    <property type="protein sequence ID" value="KAK5897631.1"/>
    <property type="molecule type" value="Genomic_DNA"/>
</dbReference>
<evidence type="ECO:0000313" key="3">
    <source>
        <dbReference type="Proteomes" id="UP001335648"/>
    </source>
</evidence>